<keyword evidence="15" id="KW-0456">Lyase</keyword>
<evidence type="ECO:0000256" key="14">
    <source>
        <dbReference type="ARBA" id="ARBA00023136"/>
    </source>
</evidence>
<dbReference type="Gene3D" id="1.10.3130.20">
    <property type="entry name" value="Phycobilisome linker domain"/>
    <property type="match status" value="3"/>
</dbReference>
<keyword evidence="5" id="KW-0150">Chloroplast</keyword>
<evidence type="ECO:0000256" key="8">
    <source>
        <dbReference type="ARBA" id="ARBA00022640"/>
    </source>
</evidence>
<organism evidence="23">
    <name type="scientific">Sporolithon durum</name>
    <dbReference type="NCBI Taxonomy" id="48970"/>
    <lineage>
        <taxon>Eukaryota</taxon>
        <taxon>Rhodophyta</taxon>
        <taxon>Florideophyceae</taxon>
        <taxon>Corallinophycidae</taxon>
        <taxon>Sporolithales</taxon>
        <taxon>Sporolithaceae</taxon>
        <taxon>Sporolithon</taxon>
    </lineage>
</organism>
<dbReference type="SUPFAM" id="SSF46458">
    <property type="entry name" value="Globin-like"/>
    <property type="match status" value="1"/>
</dbReference>
<comment type="subcellular location">
    <subcellularLocation>
        <location evidence="1">Plastid</location>
        <location evidence="1">Chloroplast thylakoid membrane</location>
        <topology evidence="1">Peripheral membrane protein</topology>
        <orientation evidence="1">Stromal side</orientation>
    </subcellularLocation>
</comment>
<dbReference type="PROSITE" id="PS51445">
    <property type="entry name" value="PBS_LINKER"/>
    <property type="match status" value="3"/>
</dbReference>
<evidence type="ECO:0000256" key="7">
    <source>
        <dbReference type="ARBA" id="ARBA00022549"/>
    </source>
</evidence>
<dbReference type="PANTHER" id="PTHR34011">
    <property type="entry name" value="PHYCOBILISOME 32.1 KDA LINKER POLYPEPTIDE, PHYCOCYANIN-ASSOCIATED, ROD 2-RELATED"/>
    <property type="match status" value="1"/>
</dbReference>
<proteinExistence type="inferred from homology"/>
<feature type="domain" description="PBS-linker" evidence="22">
    <location>
        <begin position="491"/>
        <end position="676"/>
    </location>
</feature>
<dbReference type="PANTHER" id="PTHR34011:SF6">
    <property type="entry name" value="PHYCOBILIPROTEIN APCE"/>
    <property type="match status" value="1"/>
</dbReference>
<keyword evidence="6" id="KW-0602">Photosynthesis</keyword>
<evidence type="ECO:0000256" key="6">
    <source>
        <dbReference type="ARBA" id="ARBA00022531"/>
    </source>
</evidence>
<keyword evidence="11" id="KW-0249">Electron transport</keyword>
<keyword evidence="9" id="KW-0677">Repeat</keyword>
<dbReference type="GO" id="GO:0009535">
    <property type="term" value="C:chloroplast thylakoid membrane"/>
    <property type="evidence" value="ECO:0007669"/>
    <property type="project" value="UniProtKB-SubCell"/>
</dbReference>
<keyword evidence="10 21" id="KW-0605">Phycobilisome</keyword>
<evidence type="ECO:0000256" key="16">
    <source>
        <dbReference type="ARBA" id="ARBA00023307"/>
    </source>
</evidence>
<evidence type="ECO:0000256" key="9">
    <source>
        <dbReference type="ARBA" id="ARBA00022737"/>
    </source>
</evidence>
<evidence type="ECO:0000256" key="19">
    <source>
        <dbReference type="ARBA" id="ARBA00031629"/>
    </source>
</evidence>
<evidence type="ECO:0000256" key="1">
    <source>
        <dbReference type="ARBA" id="ARBA00004185"/>
    </source>
</evidence>
<feature type="domain" description="PBS-linker" evidence="22">
    <location>
        <begin position="691"/>
        <end position="868"/>
    </location>
</feature>
<dbReference type="GeneID" id="27215534"/>
<keyword evidence="4" id="KW-0813">Transport</keyword>
<evidence type="ECO:0000256" key="21">
    <source>
        <dbReference type="PROSITE-ProRule" id="PRU00775"/>
    </source>
</evidence>
<feature type="domain" description="PBS-linker" evidence="22">
    <location>
        <begin position="245"/>
        <end position="425"/>
    </location>
</feature>
<dbReference type="InterPro" id="IPR012128">
    <property type="entry name" value="Phycobilisome_asu/bsu"/>
</dbReference>
<dbReference type="Pfam" id="PF00502">
    <property type="entry name" value="Phycobilisome"/>
    <property type="match status" value="2"/>
</dbReference>
<dbReference type="InterPro" id="IPR009050">
    <property type="entry name" value="Globin-like_sf"/>
</dbReference>
<evidence type="ECO:0000313" key="23">
    <source>
        <dbReference type="EMBL" id="AMK96091.1"/>
    </source>
</evidence>
<dbReference type="InterPro" id="IPR038255">
    <property type="entry name" value="PBS_linker_sf"/>
</dbReference>
<evidence type="ECO:0000256" key="3">
    <source>
        <dbReference type="ARBA" id="ARBA00018674"/>
    </source>
</evidence>
<comment type="function">
    <text evidence="17">This protein is postulated to act both as terminal energy acceptor and as a linker polypeptide that stabilizes the phycobilisome architecture. May have intrinsic bilin lyase activity.</text>
</comment>
<dbReference type="Pfam" id="PF00427">
    <property type="entry name" value="PBS_linker_poly"/>
    <property type="match status" value="3"/>
</dbReference>
<evidence type="ECO:0000256" key="2">
    <source>
        <dbReference type="ARBA" id="ARBA00008182"/>
    </source>
</evidence>
<comment type="similarity">
    <text evidence="21">Belongs to the phycobilisome linker protein family.</text>
</comment>
<name>A0A141SCS3_9FLOR</name>
<protein>
    <recommendedName>
        <fullName evidence="3">Phycobiliprotein ApcE</fullName>
    </recommendedName>
    <alternativeName>
        <fullName evidence="20">Anchor polypeptide</fullName>
    </alternativeName>
    <alternativeName>
        <fullName evidence="19">PBS-anchor protein</fullName>
    </alternativeName>
    <alternativeName>
        <fullName evidence="18">Phycobilisome linker polypeptide</fullName>
    </alternativeName>
</protein>
<dbReference type="GO" id="GO:0030089">
    <property type="term" value="C:phycobilisome"/>
    <property type="evidence" value="ECO:0007669"/>
    <property type="project" value="UniProtKB-UniRule"/>
</dbReference>
<dbReference type="GO" id="GO:0015979">
    <property type="term" value="P:photosynthesis"/>
    <property type="evidence" value="ECO:0007669"/>
    <property type="project" value="UniProtKB-KW"/>
</dbReference>
<evidence type="ECO:0000256" key="13">
    <source>
        <dbReference type="ARBA" id="ARBA00023078"/>
    </source>
</evidence>
<evidence type="ECO:0000256" key="15">
    <source>
        <dbReference type="ARBA" id="ARBA00023239"/>
    </source>
</evidence>
<evidence type="ECO:0000256" key="12">
    <source>
        <dbReference type="ARBA" id="ARBA00022991"/>
    </source>
</evidence>
<keyword evidence="16" id="KW-0089">Bile pigment</keyword>
<keyword evidence="13" id="KW-0793">Thylakoid</keyword>
<keyword evidence="7" id="KW-0042">Antenna complex</keyword>
<keyword evidence="12" id="KW-0157">Chromophore</keyword>
<evidence type="ECO:0000256" key="10">
    <source>
        <dbReference type="ARBA" id="ARBA00022738"/>
    </source>
</evidence>
<dbReference type="GO" id="GO:0016829">
    <property type="term" value="F:lyase activity"/>
    <property type="evidence" value="ECO:0007669"/>
    <property type="project" value="UniProtKB-KW"/>
</dbReference>
<dbReference type="InterPro" id="IPR038719">
    <property type="entry name" value="Phycobilisome_asu/bsu_sf"/>
</dbReference>
<sequence length="882" mass="100318">MSVKASGGSPTAKPQLYRTASISTIAQAEQQDRFLQLAELNDLVTFLNSGNKRLEVANLLAKNANILVAKAVDKIFVGGAAISYLERPQASFLLSEDNKINKLSNQSLSGNTQENLLLGIQSAFSSGEGLPPGFKPINVVRYGRERMKKSLRDLDWFLRYLTYAIIAGDTNILSVNICGLRDLIDNACSSAAATVALREMRKNALMIFSQDEQGKRLVMEYFNIIIKEFEASALTDKLRKTNSGDLQGLRLPQIYAKAGVSTQRFIMKSSLSTDEKNSVIRACYRQIFERDILKAYNLSISNLESQLKNGQLSVKEFVRALGKSSLYRRQFLEPYVNSRALELAFRHFLGRGPGSLKEFQKYFAVLSSRGLDGLIDFLINSKEYADYFGEETVPYIRSLGEEPQECCNWGPQIDLLNYSAPFRKIPQFITLFSDYEQTLPDQHPYGLGNDPLVIQFGAIFPKNRVNLRKKSAPFGKDTRRILLRQGPGIYSQISNPYERSKIVGSLGPKVFQLSNSLQSRDDIETSLNSVVRAAYLRVFGRPIYSEELIILKKFESQLRENRISVREFISYLAKSSIFRALYWQPLYICKAIEYIHNRLLGRPTYGRQEINQYFNIVYKEGYYALIDSIVDSAEYLQVFGSNTVPYERYITAYGLSAKTLRSGVKKFVPKTVPNLQLINNFMKLGSVREIRSSYSIQRRIKQGVTSTRDQVVIFQDNKKNSLEQILRAAYRQVFERDISSFSLGLEFTYLDKVFISGEINIKQLIQRLGTSSLYRKEFYEPYPNTKVIELGTKHFLGRAPNNQAEIRFYNQILASQGLCAFILTLVNSNEYQLVFGDNTVPYRRFPTLPAANFPNTEKLYRNLTKQNQSIVIPSFDAISGNQ</sequence>
<accession>A0A141SCS3</accession>
<evidence type="ECO:0000256" key="20">
    <source>
        <dbReference type="ARBA" id="ARBA00033322"/>
    </source>
</evidence>
<evidence type="ECO:0000256" key="17">
    <source>
        <dbReference type="ARBA" id="ARBA00025203"/>
    </source>
</evidence>
<evidence type="ECO:0000259" key="22">
    <source>
        <dbReference type="PROSITE" id="PS51445"/>
    </source>
</evidence>
<dbReference type="EMBL" id="KT266785">
    <property type="protein sequence ID" value="AMK96091.1"/>
    <property type="molecule type" value="Genomic_DNA"/>
</dbReference>
<dbReference type="AlphaFoldDB" id="A0A141SCS3"/>
<dbReference type="RefSeq" id="YP_009243849.1">
    <property type="nucleotide sequence ID" value="NC_029857.1"/>
</dbReference>
<evidence type="ECO:0000256" key="18">
    <source>
        <dbReference type="ARBA" id="ARBA00029643"/>
    </source>
</evidence>
<dbReference type="Gene3D" id="1.10.490.20">
    <property type="entry name" value="Phycocyanins"/>
    <property type="match status" value="1"/>
</dbReference>
<geneLocation type="plastid" evidence="23"/>
<keyword evidence="14" id="KW-0472">Membrane</keyword>
<gene>
    <name evidence="23" type="primary">apcE</name>
    <name evidence="23" type="ORF">Sdur_032</name>
</gene>
<evidence type="ECO:0000256" key="4">
    <source>
        <dbReference type="ARBA" id="ARBA00022448"/>
    </source>
</evidence>
<evidence type="ECO:0000256" key="11">
    <source>
        <dbReference type="ARBA" id="ARBA00022982"/>
    </source>
</evidence>
<evidence type="ECO:0000256" key="5">
    <source>
        <dbReference type="ARBA" id="ARBA00022528"/>
    </source>
</evidence>
<reference evidence="23" key="1">
    <citation type="submission" date="2015-07" db="EMBL/GenBank/DDBJ databases">
        <title>Reconstructing the complex evolutionary history of mobile plasmids in red algal genomes.</title>
        <authorList>
            <person name="Lee J."/>
            <person name="Kim K.M."/>
            <person name="Yang E.C."/>
            <person name="Miller K.A."/>
            <person name="Boo S.M."/>
            <person name="Bhattacharya D."/>
            <person name="Yoon H.S."/>
        </authorList>
    </citation>
    <scope>NUCLEOTIDE SEQUENCE</scope>
</reference>
<keyword evidence="8 23" id="KW-0934">Plastid</keyword>
<dbReference type="InterPro" id="IPR001297">
    <property type="entry name" value="PBS_linker_dom"/>
</dbReference>
<comment type="similarity">
    <text evidence="2">Belongs to the phycobiliprotein family.</text>
</comment>